<keyword evidence="5 9" id="KW-0653">Protein transport</keyword>
<dbReference type="GO" id="GO:0043952">
    <property type="term" value="P:protein transport by the Sec complex"/>
    <property type="evidence" value="ECO:0007669"/>
    <property type="project" value="UniProtKB-UniRule"/>
</dbReference>
<keyword evidence="4 9" id="KW-0812">Transmembrane</keyword>
<feature type="transmembrane region" description="Helical" evidence="9">
    <location>
        <begin position="290"/>
        <end position="311"/>
    </location>
</feature>
<dbReference type="InterPro" id="IPR022646">
    <property type="entry name" value="SecD/SecF_CS"/>
</dbReference>
<evidence type="ECO:0000259" key="11">
    <source>
        <dbReference type="Pfam" id="PF02355"/>
    </source>
</evidence>
<dbReference type="InterPro" id="IPR048634">
    <property type="entry name" value="SecD_SecF_C"/>
</dbReference>
<dbReference type="NCBIfam" id="TIGR00966">
    <property type="entry name" value="transloc_SecF"/>
    <property type="match status" value="1"/>
</dbReference>
<comment type="subunit">
    <text evidence="9">Forms a complex with SecD. Part of the essential Sec protein translocation apparatus which comprises SecA, SecYEG and auxiliary proteins SecDF-YajC and YidC.</text>
</comment>
<name>A0A1B8QAR8_9GAMM</name>
<feature type="compositionally biased region" description="Polar residues" evidence="10">
    <location>
        <begin position="69"/>
        <end position="89"/>
    </location>
</feature>
<feature type="transmembrane region" description="Helical" evidence="9">
    <location>
        <begin position="263"/>
        <end position="284"/>
    </location>
</feature>
<dbReference type="Gene3D" id="1.20.1640.10">
    <property type="entry name" value="Multidrug efflux transporter AcrB transmembrane domain"/>
    <property type="match status" value="1"/>
</dbReference>
<feature type="transmembrane region" description="Helical" evidence="9">
    <location>
        <begin position="235"/>
        <end position="256"/>
    </location>
</feature>
<comment type="function">
    <text evidence="9">Part of the Sec protein translocase complex. Interacts with the SecYEG preprotein conducting channel. SecDF uses the proton motive force (PMF) to complete protein translocation after the ATP-dependent function of SecA.</text>
</comment>
<reference evidence="12 13" key="1">
    <citation type="submission" date="2016-06" db="EMBL/GenBank/DDBJ databases">
        <title>Draft genome of Moraxella atlantae CCUG 59586.</title>
        <authorList>
            <person name="Salva-Serra F."/>
            <person name="Engstrom-Jakobsson H."/>
            <person name="Thorell K."/>
            <person name="Gonzales-Siles L."/>
            <person name="Karlsson R."/>
            <person name="Boulund F."/>
            <person name="Engstrand L."/>
            <person name="Kristiansson E."/>
            <person name="Moore E."/>
        </authorList>
    </citation>
    <scope>NUCLEOTIDE SEQUENCE [LARGE SCALE GENOMIC DNA]</scope>
    <source>
        <strain evidence="12 13">CCUG 59586</strain>
    </source>
</reference>
<evidence type="ECO:0000256" key="8">
    <source>
        <dbReference type="ARBA" id="ARBA00023136"/>
    </source>
</evidence>
<dbReference type="Pfam" id="PF07549">
    <property type="entry name" value="Sec_GG"/>
    <property type="match status" value="1"/>
</dbReference>
<feature type="compositionally biased region" description="Polar residues" evidence="10">
    <location>
        <begin position="20"/>
        <end position="29"/>
    </location>
</feature>
<sequence length="437" mass="47668">MSDNHNQSNRDDDALDDALTPNTNAQDAQQRLADLGVQSLTAGDTSRRQRRAPRRSGRGGNHATKSRQDTPTNTPTTDAVQDTSTNAADQNHEGLIATPTAVGDEKTLTGKRVINFMKVTKPFAVLSLILTLVGLGAILVKGLNLGLDFTGGVSATVVYAQPVQQAQVQQALASHQINDGVVQYLGSNKEILLRLPPQNQVEGLSQTLDQALDLPNNDATIKSIDVVGSQVGNEIYVNSIMALALALACMFIYVAVRFEWKLALGAVLALFHDSIITVGIFALFGWPFDLTVLAAILSLVGYSINDTIVVFDRIRENFRRVRDVDATTIVNLSLTETLRRTIMTISTVLLVVLAMIFLGGASLYWFAIALFIGLILGTFSSVYIASAIPLWMGMSRKDFIVEVKPEFIEEEVVFDDRHAPVWQADESDDVLPSDNRR</sequence>
<evidence type="ECO:0000256" key="4">
    <source>
        <dbReference type="ARBA" id="ARBA00022692"/>
    </source>
</evidence>
<dbReference type="HAMAP" id="MF_01464_B">
    <property type="entry name" value="SecF_B"/>
    <property type="match status" value="1"/>
</dbReference>
<evidence type="ECO:0000256" key="6">
    <source>
        <dbReference type="ARBA" id="ARBA00022989"/>
    </source>
</evidence>
<evidence type="ECO:0000313" key="12">
    <source>
        <dbReference type="EMBL" id="OBX76431.1"/>
    </source>
</evidence>
<dbReference type="InterPro" id="IPR055344">
    <property type="entry name" value="SecD_SecF_C_bact"/>
</dbReference>
<dbReference type="PANTHER" id="PTHR30081">
    <property type="entry name" value="PROTEIN-EXPORT MEMBRANE PROTEIN SEC"/>
    <property type="match status" value="1"/>
</dbReference>
<keyword evidence="13" id="KW-1185">Reference proteome</keyword>
<evidence type="ECO:0000256" key="3">
    <source>
        <dbReference type="ARBA" id="ARBA00022475"/>
    </source>
</evidence>
<evidence type="ECO:0000256" key="1">
    <source>
        <dbReference type="ARBA" id="ARBA00004651"/>
    </source>
</evidence>
<keyword evidence="8 9" id="KW-0472">Membrane</keyword>
<dbReference type="RefSeq" id="WP_067338229.1">
    <property type="nucleotide sequence ID" value="NZ_LZNA01000061.1"/>
</dbReference>
<dbReference type="Proteomes" id="UP000092616">
    <property type="component" value="Unassembled WGS sequence"/>
</dbReference>
<evidence type="ECO:0000256" key="9">
    <source>
        <dbReference type="HAMAP-Rule" id="MF_01464"/>
    </source>
</evidence>
<evidence type="ECO:0000256" key="5">
    <source>
        <dbReference type="ARBA" id="ARBA00022927"/>
    </source>
</evidence>
<comment type="similarity">
    <text evidence="9">Belongs to the SecD/SecF family. SecF subfamily.</text>
</comment>
<evidence type="ECO:0000256" key="7">
    <source>
        <dbReference type="ARBA" id="ARBA00023010"/>
    </source>
</evidence>
<feature type="region of interest" description="Disordered" evidence="10">
    <location>
        <begin position="1"/>
        <end position="99"/>
    </location>
</feature>
<evidence type="ECO:0000313" key="13">
    <source>
        <dbReference type="Proteomes" id="UP000092616"/>
    </source>
</evidence>
<dbReference type="GO" id="GO:0006605">
    <property type="term" value="P:protein targeting"/>
    <property type="evidence" value="ECO:0007669"/>
    <property type="project" value="UniProtKB-UniRule"/>
</dbReference>
<dbReference type="InterPro" id="IPR022813">
    <property type="entry name" value="SecD/SecF_arch_bac"/>
</dbReference>
<organism evidence="12 13">
    <name type="scientific">Faucicola atlantae</name>
    <dbReference type="NCBI Taxonomy" id="34059"/>
    <lineage>
        <taxon>Bacteria</taxon>
        <taxon>Pseudomonadati</taxon>
        <taxon>Pseudomonadota</taxon>
        <taxon>Gammaproteobacteria</taxon>
        <taxon>Moraxellales</taxon>
        <taxon>Moraxellaceae</taxon>
        <taxon>Faucicola</taxon>
    </lineage>
</organism>
<dbReference type="InterPro" id="IPR022645">
    <property type="entry name" value="SecD/SecF_bac"/>
</dbReference>
<feature type="domain" description="Protein export membrane protein SecD/SecF C-terminal" evidence="11">
    <location>
        <begin position="216"/>
        <end position="393"/>
    </location>
</feature>
<dbReference type="GO" id="GO:0015450">
    <property type="term" value="F:protein-transporting ATPase activity"/>
    <property type="evidence" value="ECO:0007669"/>
    <property type="project" value="InterPro"/>
</dbReference>
<feature type="transmembrane region" description="Helical" evidence="9">
    <location>
        <begin position="341"/>
        <end position="358"/>
    </location>
</feature>
<dbReference type="InterPro" id="IPR005665">
    <property type="entry name" value="SecF_bac"/>
</dbReference>
<comment type="subcellular location">
    <subcellularLocation>
        <location evidence="1 9">Cell membrane</location>
        <topology evidence="1 9">Multi-pass membrane protein</topology>
    </subcellularLocation>
</comment>
<feature type="compositionally biased region" description="Basic residues" evidence="10">
    <location>
        <begin position="48"/>
        <end position="57"/>
    </location>
</feature>
<proteinExistence type="inferred from homology"/>
<keyword evidence="2 9" id="KW-0813">Transport</keyword>
<evidence type="ECO:0000256" key="10">
    <source>
        <dbReference type="SAM" id="MobiDB-lite"/>
    </source>
</evidence>
<dbReference type="EMBL" id="LZNA01000061">
    <property type="protein sequence ID" value="OBX76431.1"/>
    <property type="molecule type" value="Genomic_DNA"/>
</dbReference>
<gene>
    <name evidence="9" type="primary">secF</name>
    <name evidence="12" type="ORF">A9306_10085</name>
</gene>
<accession>A0A1B8QAR8</accession>
<protein>
    <recommendedName>
        <fullName evidence="9">Protein-export membrane protein SecF</fullName>
    </recommendedName>
</protein>
<feature type="transmembrane region" description="Helical" evidence="9">
    <location>
        <begin position="122"/>
        <end position="140"/>
    </location>
</feature>
<evidence type="ECO:0000256" key="2">
    <source>
        <dbReference type="ARBA" id="ARBA00022448"/>
    </source>
</evidence>
<dbReference type="NCBIfam" id="TIGR00916">
    <property type="entry name" value="2A0604s01"/>
    <property type="match status" value="1"/>
</dbReference>
<comment type="caution">
    <text evidence="12">The sequence shown here is derived from an EMBL/GenBank/DDBJ whole genome shotgun (WGS) entry which is preliminary data.</text>
</comment>
<dbReference type="AlphaFoldDB" id="A0A1B8QAR8"/>
<dbReference type="PRINTS" id="PR01755">
    <property type="entry name" value="SECFTRNLCASE"/>
</dbReference>
<feature type="transmembrane region" description="Helical" evidence="9">
    <location>
        <begin position="364"/>
        <end position="391"/>
    </location>
</feature>
<dbReference type="PANTHER" id="PTHR30081:SF8">
    <property type="entry name" value="PROTEIN TRANSLOCASE SUBUNIT SECF"/>
    <property type="match status" value="1"/>
</dbReference>
<dbReference type="SUPFAM" id="SSF82866">
    <property type="entry name" value="Multidrug efflux transporter AcrB transmembrane domain"/>
    <property type="match status" value="1"/>
</dbReference>
<dbReference type="GO" id="GO:0065002">
    <property type="term" value="P:intracellular protein transmembrane transport"/>
    <property type="evidence" value="ECO:0007669"/>
    <property type="project" value="UniProtKB-UniRule"/>
</dbReference>
<dbReference type="Pfam" id="PF02355">
    <property type="entry name" value="SecD_SecF_C"/>
    <property type="match status" value="1"/>
</dbReference>
<keyword evidence="7 9" id="KW-0811">Translocation</keyword>
<dbReference type="GO" id="GO:0005886">
    <property type="term" value="C:plasma membrane"/>
    <property type="evidence" value="ECO:0007669"/>
    <property type="project" value="UniProtKB-SubCell"/>
</dbReference>
<keyword evidence="3 9" id="KW-1003">Cell membrane</keyword>
<keyword evidence="6 9" id="KW-1133">Transmembrane helix</keyword>